<feature type="region of interest" description="Disordered" evidence="11">
    <location>
        <begin position="122"/>
        <end position="220"/>
    </location>
</feature>
<dbReference type="RefSeq" id="XP_008069173.1">
    <property type="nucleotide sequence ID" value="XM_008070982.2"/>
</dbReference>
<accession>A0A1U7UKF7</accession>
<evidence type="ECO:0000313" key="14">
    <source>
        <dbReference type="RefSeq" id="XP_008069173.1"/>
    </source>
</evidence>
<dbReference type="AlphaFoldDB" id="A0A1U7UKF7"/>
<dbReference type="Proteomes" id="UP000189704">
    <property type="component" value="Unplaced"/>
</dbReference>
<comment type="function">
    <text evidence="8">Core histones chaperone involved in chromatin reprogramming, specially during fertilization and early embryonic development. Probably involved in sperm DNA decondensation during fertilization.</text>
</comment>
<keyword evidence="4" id="KW-0156">Chromatin regulator</keyword>
<comment type="subunit">
    <text evidence="9">Homopentamer, when bound to H2A-H2B dimers only. Homodecamer of two stacked pentamers, when bound to H2A-H2B dimers and H3-H4 tetramers simultaneously.</text>
</comment>
<evidence type="ECO:0000256" key="4">
    <source>
        <dbReference type="ARBA" id="ARBA00022853"/>
    </source>
</evidence>
<evidence type="ECO:0000313" key="13">
    <source>
        <dbReference type="Proteomes" id="UP000189704"/>
    </source>
</evidence>
<dbReference type="STRING" id="1868482.ENSTSYP00000026350"/>
<evidence type="ECO:0000256" key="6">
    <source>
        <dbReference type="ARBA" id="ARBA00023242"/>
    </source>
</evidence>
<keyword evidence="3" id="KW-0217">Developmental protein</keyword>
<keyword evidence="7" id="KW-0278">Fertilization</keyword>
<dbReference type="PANTHER" id="PTHR22747:SF14">
    <property type="entry name" value="NUCLEOPLASMIN-2"/>
    <property type="match status" value="1"/>
</dbReference>
<dbReference type="Gene3D" id="2.60.120.340">
    <property type="entry name" value="Nucleoplasmin core domain"/>
    <property type="match status" value="1"/>
</dbReference>
<keyword evidence="6" id="KW-0539">Nucleus</keyword>
<organism evidence="13 14">
    <name type="scientific">Carlito syrichta</name>
    <name type="common">Philippine tarsier</name>
    <name type="synonym">Tarsius syrichta</name>
    <dbReference type="NCBI Taxonomy" id="1868482"/>
    <lineage>
        <taxon>Eukaryota</taxon>
        <taxon>Metazoa</taxon>
        <taxon>Chordata</taxon>
        <taxon>Craniata</taxon>
        <taxon>Vertebrata</taxon>
        <taxon>Euteleostomi</taxon>
        <taxon>Mammalia</taxon>
        <taxon>Eutheria</taxon>
        <taxon>Euarchontoglires</taxon>
        <taxon>Primates</taxon>
        <taxon>Haplorrhini</taxon>
        <taxon>Tarsiiformes</taxon>
        <taxon>Tarsiidae</taxon>
        <taxon>Carlito</taxon>
    </lineage>
</organism>
<evidence type="ECO:0000256" key="2">
    <source>
        <dbReference type="ARBA" id="ARBA00010744"/>
    </source>
</evidence>
<dbReference type="PANTHER" id="PTHR22747">
    <property type="entry name" value="NUCLEOPLASMIN"/>
    <property type="match status" value="1"/>
</dbReference>
<proteinExistence type="inferred from homology"/>
<dbReference type="GO" id="GO:0042393">
    <property type="term" value="F:histone binding"/>
    <property type="evidence" value="ECO:0007669"/>
    <property type="project" value="TreeGrafter"/>
</dbReference>
<evidence type="ECO:0000256" key="11">
    <source>
        <dbReference type="SAM" id="MobiDB-lite"/>
    </source>
</evidence>
<feature type="compositionally biased region" description="Acidic residues" evidence="11">
    <location>
        <begin position="125"/>
        <end position="159"/>
    </location>
</feature>
<evidence type="ECO:0000259" key="12">
    <source>
        <dbReference type="Pfam" id="PF03066"/>
    </source>
</evidence>
<dbReference type="GO" id="GO:0005737">
    <property type="term" value="C:cytoplasm"/>
    <property type="evidence" value="ECO:0007669"/>
    <property type="project" value="TreeGrafter"/>
</dbReference>
<dbReference type="GO" id="GO:0006338">
    <property type="term" value="P:chromatin remodeling"/>
    <property type="evidence" value="ECO:0007669"/>
    <property type="project" value="TreeGrafter"/>
</dbReference>
<dbReference type="GO" id="GO:0003723">
    <property type="term" value="F:RNA binding"/>
    <property type="evidence" value="ECO:0007669"/>
    <property type="project" value="TreeGrafter"/>
</dbReference>
<feature type="domain" description="Nucleoplasmin core" evidence="12">
    <location>
        <begin position="17"/>
        <end position="119"/>
    </location>
</feature>
<dbReference type="GO" id="GO:0003682">
    <property type="term" value="F:chromatin binding"/>
    <property type="evidence" value="ECO:0007669"/>
    <property type="project" value="TreeGrafter"/>
</dbReference>
<dbReference type="InterPro" id="IPR024057">
    <property type="entry name" value="Nucleoplasmin_core_dom"/>
</dbReference>
<dbReference type="GO" id="GO:0007338">
    <property type="term" value="P:single fertilization"/>
    <property type="evidence" value="ECO:0007669"/>
    <property type="project" value="UniProtKB-KW"/>
</dbReference>
<dbReference type="SUPFAM" id="SSF69203">
    <property type="entry name" value="Nucleoplasmin-like core domain"/>
    <property type="match status" value="1"/>
</dbReference>
<comment type="similarity">
    <text evidence="2">Belongs to the nucleoplasmin family.</text>
</comment>
<dbReference type="GeneID" id="103273552"/>
<sequence>MNLSVSSSEEKAARTVLWGCELSQERRTWTFKPQLEGQRDCKLLLRTVCLGERAKEEVNRVEILPPASQDRKRQPVTIASLQASVLPMVSLMGFQLCPPVTFQLRAGSGPVFLSGQECYDSSDLTWEEEEEEEEAEEEEVEEEEDEEEEEEEEEEDADVSLEKETPVRQVKRLLPQKLTSVAKKKKLEKEEEDVRPSVTDKSPVRKVKPTLKPKKSGPRK</sequence>
<protein>
    <recommendedName>
        <fullName evidence="10">Nucleoplasmin-2</fullName>
    </recommendedName>
</protein>
<evidence type="ECO:0000256" key="3">
    <source>
        <dbReference type="ARBA" id="ARBA00022473"/>
    </source>
</evidence>
<evidence type="ECO:0000256" key="5">
    <source>
        <dbReference type="ARBA" id="ARBA00023186"/>
    </source>
</evidence>
<evidence type="ECO:0000256" key="9">
    <source>
        <dbReference type="ARBA" id="ARBA00064984"/>
    </source>
</evidence>
<dbReference type="InterPro" id="IPR036824">
    <property type="entry name" value="Nucleoplasmin_core_dom_sf"/>
</dbReference>
<comment type="subcellular location">
    <subcellularLocation>
        <location evidence="1">Nucleus</location>
    </subcellularLocation>
</comment>
<evidence type="ECO:0000256" key="8">
    <source>
        <dbReference type="ARBA" id="ARBA00057534"/>
    </source>
</evidence>
<gene>
    <name evidence="14" type="primary">NPM2</name>
</gene>
<feature type="compositionally biased region" description="Basic residues" evidence="11">
    <location>
        <begin position="204"/>
        <end position="220"/>
    </location>
</feature>
<evidence type="ECO:0000256" key="1">
    <source>
        <dbReference type="ARBA" id="ARBA00004123"/>
    </source>
</evidence>
<keyword evidence="5" id="KW-0143">Chaperone</keyword>
<dbReference type="OrthoDB" id="6075101at2759"/>
<dbReference type="KEGG" id="csyr:103273552"/>
<reference evidence="14" key="1">
    <citation type="submission" date="2025-08" db="UniProtKB">
        <authorList>
            <consortium name="RefSeq"/>
        </authorList>
    </citation>
    <scope>IDENTIFICATION</scope>
</reference>
<evidence type="ECO:0000256" key="7">
    <source>
        <dbReference type="ARBA" id="ARBA00023279"/>
    </source>
</evidence>
<evidence type="ECO:0000256" key="10">
    <source>
        <dbReference type="ARBA" id="ARBA00074907"/>
    </source>
</evidence>
<dbReference type="Pfam" id="PF03066">
    <property type="entry name" value="Nucleoplasmin"/>
    <property type="match status" value="1"/>
</dbReference>
<dbReference type="GO" id="GO:0005730">
    <property type="term" value="C:nucleolus"/>
    <property type="evidence" value="ECO:0007669"/>
    <property type="project" value="TreeGrafter"/>
</dbReference>
<keyword evidence="13" id="KW-1185">Reference proteome</keyword>
<dbReference type="InterPro" id="IPR004301">
    <property type="entry name" value="Nucleoplasmin"/>
</dbReference>
<dbReference type="GO" id="GO:0045740">
    <property type="term" value="P:positive regulation of DNA replication"/>
    <property type="evidence" value="ECO:0007669"/>
    <property type="project" value="TreeGrafter"/>
</dbReference>
<dbReference type="FunFam" id="2.60.120.340:FF:000003">
    <property type="entry name" value="Nucleoplasmin 2"/>
    <property type="match status" value="1"/>
</dbReference>
<dbReference type="GO" id="GO:0005654">
    <property type="term" value="C:nucleoplasm"/>
    <property type="evidence" value="ECO:0007669"/>
    <property type="project" value="TreeGrafter"/>
</dbReference>
<name>A0A1U7UKF7_CARSF</name>
<dbReference type="CTD" id="10361"/>